<reference evidence="1 2" key="1">
    <citation type="submission" date="2018-05" db="EMBL/GenBank/DDBJ databases">
        <title>Genomic Encyclopedia of Type Strains, Phase IV (KMG-IV): sequencing the most valuable type-strain genomes for metagenomic binning, comparative biology and taxonomic classification.</title>
        <authorList>
            <person name="Goeker M."/>
        </authorList>
    </citation>
    <scope>NUCLEOTIDE SEQUENCE [LARGE SCALE GENOMIC DNA]</scope>
    <source>
        <strain evidence="1 2">DSM 103371</strain>
    </source>
</reference>
<sequence length="129" mass="13129">MTVSEALDAMRSDLPGCSLVAYTDLSSRLVLSTSSVVKPMQEQLDALSQAAQIALDGTLADGAAPVWDDEAAGEPARTALLLTESEARVILRAGGTSAEALVCVCTPDSDLAAVIARGQAALDDILAAA</sequence>
<protein>
    <recommendedName>
        <fullName evidence="3">Roadblock/LAMTOR2 domain-containing protein</fullName>
    </recommendedName>
</protein>
<dbReference type="OrthoDB" id="7857877at2"/>
<proteinExistence type="predicted"/>
<name>A0A316G6D6_9RHOB</name>
<dbReference type="Proteomes" id="UP000245390">
    <property type="component" value="Unassembled WGS sequence"/>
</dbReference>
<dbReference type="EMBL" id="QGGV01000005">
    <property type="protein sequence ID" value="PWK56213.1"/>
    <property type="molecule type" value="Genomic_DNA"/>
</dbReference>
<evidence type="ECO:0000313" key="1">
    <source>
        <dbReference type="EMBL" id="PWK56213.1"/>
    </source>
</evidence>
<keyword evidence="2" id="KW-1185">Reference proteome</keyword>
<organism evidence="1 2">
    <name type="scientific">Silicimonas algicola</name>
    <dbReference type="NCBI Taxonomy" id="1826607"/>
    <lineage>
        <taxon>Bacteria</taxon>
        <taxon>Pseudomonadati</taxon>
        <taxon>Pseudomonadota</taxon>
        <taxon>Alphaproteobacteria</taxon>
        <taxon>Rhodobacterales</taxon>
        <taxon>Paracoccaceae</taxon>
    </lineage>
</organism>
<accession>A0A316G6D6</accession>
<dbReference type="KEGG" id="salo:EF888_17225"/>
<comment type="caution">
    <text evidence="1">The sequence shown here is derived from an EMBL/GenBank/DDBJ whole genome shotgun (WGS) entry which is preliminary data.</text>
</comment>
<dbReference type="RefSeq" id="WP_109759629.1">
    <property type="nucleotide sequence ID" value="NZ_CP034588.1"/>
</dbReference>
<evidence type="ECO:0000313" key="2">
    <source>
        <dbReference type="Proteomes" id="UP000245390"/>
    </source>
</evidence>
<gene>
    <name evidence="1" type="ORF">C8D95_105280</name>
</gene>
<evidence type="ECO:0008006" key="3">
    <source>
        <dbReference type="Google" id="ProtNLM"/>
    </source>
</evidence>
<dbReference type="AlphaFoldDB" id="A0A316G6D6"/>